<name>C0EIP4_9FIRM</name>
<dbReference type="InterPro" id="IPR008979">
    <property type="entry name" value="Galactose-bd-like_sf"/>
</dbReference>
<dbReference type="eggNOG" id="COG1196">
    <property type="taxonomic scope" value="Bacteria"/>
</dbReference>
<comment type="catalytic activity">
    <reaction evidence="1">
        <text>Hydrolysis of terminal non-reducing alpha-L-rhamnose residues in alpha-L-rhamnosides.</text>
        <dbReference type="EC" id="3.2.1.40"/>
    </reaction>
</comment>
<dbReference type="Pfam" id="PF17389">
    <property type="entry name" value="Bac_rhamnosid6H"/>
    <property type="match status" value="1"/>
</dbReference>
<dbReference type="InterPro" id="IPR012341">
    <property type="entry name" value="6hp_glycosidase-like_sf"/>
</dbReference>
<dbReference type="InterPro" id="IPR000421">
    <property type="entry name" value="FA58C"/>
</dbReference>
<dbReference type="GO" id="GO:0005975">
    <property type="term" value="P:carbohydrate metabolic process"/>
    <property type="evidence" value="ECO:0007669"/>
    <property type="project" value="InterPro"/>
</dbReference>
<gene>
    <name evidence="6" type="ORF">CLOSTMETH_03739</name>
</gene>
<evidence type="ECO:0000256" key="2">
    <source>
        <dbReference type="ARBA" id="ARBA00012652"/>
    </source>
</evidence>
<evidence type="ECO:0000256" key="4">
    <source>
        <dbReference type="ARBA" id="ARBA00023295"/>
    </source>
</evidence>
<dbReference type="InterPro" id="IPR008928">
    <property type="entry name" value="6-hairpin_glycosidase_sf"/>
</dbReference>
<dbReference type="PANTHER" id="PTHR33307">
    <property type="entry name" value="ALPHA-RHAMNOSIDASE (EUROFUNG)"/>
    <property type="match status" value="1"/>
</dbReference>
<dbReference type="Gene3D" id="2.60.420.10">
    <property type="entry name" value="Maltose phosphorylase, domain 3"/>
    <property type="match status" value="1"/>
</dbReference>
<feature type="domain" description="F5/8 type C" evidence="5">
    <location>
        <begin position="1418"/>
        <end position="1584"/>
    </location>
</feature>
<dbReference type="Gene3D" id="2.60.120.260">
    <property type="entry name" value="Galactose-binding domain-like"/>
    <property type="match status" value="3"/>
</dbReference>
<reference evidence="6 7" key="1">
    <citation type="submission" date="2009-01" db="EMBL/GenBank/DDBJ databases">
        <authorList>
            <person name="Fulton L."/>
            <person name="Clifton S."/>
            <person name="Fulton B."/>
            <person name="Xu J."/>
            <person name="Minx P."/>
            <person name="Pepin K.H."/>
            <person name="Johnson M."/>
            <person name="Bhonagiri V."/>
            <person name="Nash W.E."/>
            <person name="Mardis E.R."/>
            <person name="Wilson R.K."/>
        </authorList>
    </citation>
    <scope>NUCLEOTIDE SEQUENCE [LARGE SCALE GENOMIC DNA]</scope>
    <source>
        <strain evidence="6 7">DSM 5476</strain>
    </source>
</reference>
<dbReference type="InterPro" id="IPR035398">
    <property type="entry name" value="Bac_rhamnosid_C"/>
</dbReference>
<reference evidence="6 7" key="2">
    <citation type="submission" date="2009-02" db="EMBL/GenBank/DDBJ databases">
        <title>Draft genome sequence of Clostridium methylpentosum (DSM 5476).</title>
        <authorList>
            <person name="Sudarsanam P."/>
            <person name="Ley R."/>
            <person name="Guruge J."/>
            <person name="Turnbaugh P.J."/>
            <person name="Mahowald M."/>
            <person name="Liep D."/>
            <person name="Gordon J."/>
        </authorList>
    </citation>
    <scope>NUCLEOTIDE SEQUENCE [LARGE SCALE GENOMIC DNA]</scope>
    <source>
        <strain evidence="6 7">DSM 5476</strain>
    </source>
</reference>
<evidence type="ECO:0000313" key="7">
    <source>
        <dbReference type="Proteomes" id="UP000003340"/>
    </source>
</evidence>
<dbReference type="Gene3D" id="2.60.40.10">
    <property type="entry name" value="Immunoglobulins"/>
    <property type="match status" value="1"/>
</dbReference>
<organism evidence="6 7">
    <name type="scientific">[Clostridium] methylpentosum DSM 5476</name>
    <dbReference type="NCBI Taxonomy" id="537013"/>
    <lineage>
        <taxon>Bacteria</taxon>
        <taxon>Bacillati</taxon>
        <taxon>Bacillota</taxon>
        <taxon>Clostridia</taxon>
        <taxon>Eubacteriales</taxon>
        <taxon>Oscillospiraceae</taxon>
        <taxon>Oscillospiraceae incertae sedis</taxon>
    </lineage>
</organism>
<protein>
    <recommendedName>
        <fullName evidence="2">alpha-L-rhamnosidase</fullName>
        <ecNumber evidence="2">3.2.1.40</ecNumber>
    </recommendedName>
</protein>
<comment type="caution">
    <text evidence="6">The sequence shown here is derived from an EMBL/GenBank/DDBJ whole genome shotgun (WGS) entry which is preliminary data.</text>
</comment>
<dbReference type="Pfam" id="PF08531">
    <property type="entry name" value="Bac_rhamnosid_N"/>
    <property type="match status" value="1"/>
</dbReference>
<keyword evidence="3" id="KW-0378">Hydrolase</keyword>
<dbReference type="STRING" id="537013.CLOSTMETH_03739"/>
<dbReference type="Pfam" id="PF05592">
    <property type="entry name" value="Bac_rhamnosid"/>
    <property type="match status" value="1"/>
</dbReference>
<dbReference type="InterPro" id="IPR013737">
    <property type="entry name" value="Bac_rhamnosid_N"/>
</dbReference>
<keyword evidence="7" id="KW-1185">Reference proteome</keyword>
<dbReference type="Proteomes" id="UP000003340">
    <property type="component" value="Unassembled WGS sequence"/>
</dbReference>
<dbReference type="Pfam" id="PF17390">
    <property type="entry name" value="Bac_rhamnosid_C"/>
    <property type="match status" value="1"/>
</dbReference>
<dbReference type="EMBL" id="ACEC01000129">
    <property type="protein sequence ID" value="EEG28631.1"/>
    <property type="molecule type" value="Genomic_DNA"/>
</dbReference>
<dbReference type="Pfam" id="PF25788">
    <property type="entry name" value="Ig_Rha78A_N"/>
    <property type="match status" value="1"/>
</dbReference>
<evidence type="ECO:0000256" key="3">
    <source>
        <dbReference type="ARBA" id="ARBA00022801"/>
    </source>
</evidence>
<dbReference type="InterPro" id="IPR013320">
    <property type="entry name" value="ConA-like_dom_sf"/>
</dbReference>
<dbReference type="InterPro" id="IPR016007">
    <property type="entry name" value="Alpha_rhamnosid"/>
</dbReference>
<dbReference type="GO" id="GO:0030596">
    <property type="term" value="F:alpha-L-rhamnosidase activity"/>
    <property type="evidence" value="ECO:0007669"/>
    <property type="project" value="UniProtKB-EC"/>
</dbReference>
<dbReference type="eggNOG" id="COG3387">
    <property type="taxonomic scope" value="Bacteria"/>
</dbReference>
<dbReference type="SUPFAM" id="SSF49899">
    <property type="entry name" value="Concanavalin A-like lectins/glucanases"/>
    <property type="match status" value="1"/>
</dbReference>
<accession>C0EIP4</accession>
<dbReference type="PANTHER" id="PTHR33307:SF6">
    <property type="entry name" value="ALPHA-RHAMNOSIDASE (EUROFUNG)-RELATED"/>
    <property type="match status" value="1"/>
</dbReference>
<sequence length="1693" mass="185607">MIEQQGGNYMKKGRRMLALLLSLALIVSMVLPSTNAFAEEVSDVIITNLKTNDMVDPVGVDVIPPTFSWQMQSNTVGQKQTAYSIMVAKNPEFTNIAWDSGKIQSEESVGIKYDGPELDAMTTYYWKVTVWDKDDQKVSSEISTFETGLLGDNAWDGSEWIKVGDSTQPPAPEGKIDYTLDFDFQIANGAVGPVFEAKDGSNYLMWQFSESEGKLHYRPHTKKNGNFANIKDIDVTSLANGSAKDAQHVQIRVTNDAISTYLNGKLVEELSVNALNGMEPAGVDTLIGFRSSTGENGYLDNMIVTDYAASADGQVVKQYDFESDNPFTAGRIENGRLFTTTSGDVTGLEVGAGPEITDDHYVVEADMTCTTTAVSILFNAVNSGNFYMWQLNTKDSPGKVIFKPHIWKDGNYGTYDKTHFVDVTDIVTPEELKTTPVHMKVDVKGDQILTYLNDTLIDTFPVGEASDQGTTGIAITRDSYLGFRSDGQEYGTVDNFKMTDYTDNSEGIVVYNYTFDDENPFLTGKVENGAFVVSGVGILLPPLGSPTFRKEFTPAGEVVSAKYYVTGLGVFDAFINGERVGARQADGSMVYDELKPGYTQPADRVFYYSYDVTDLLADGANTLTATMSTGWWGGAISGRYGSNSAYRAKLVLQYADGSSETIGTDTTWKTALQGPVISGDIYQGEIYNGGADTSYRLNGYDDSKWYFANKDTQFKGEIVSQIGPSIRVREDLELGVKSATVYDGAVNETANQYGNINVTGTYGADESFTLAPGQKAVIDFGQNFAGWDEITVEGAKGTVITMRHGEMLNDNDGLKSRGNDGPEGSIYTANLRSAAATGTYILSGEGVETYHSTHTFYGFRYSEISTTAPVTIHGLRGIVVTSVAEDTGTLTTSNQDVNQLISNVLWGQYSNYLSVPTDCPQRDERQGWTADTQVFSTAAAYNADSKGFLTKFMQDMRDSQADNGAYPDTAPRTAFGGTGQLGWADAGVIVPYNVYKMYGDKSIIEENYESMQKFMDVFMASQGPKGGGHSYGDWLSYEANDDGVKDLVGTAYYAWDAQMMSEMAAVLGKTEDAERYQQLYETEKKFFQDTFVNADGTLKRTEQTCYLMALKMDLLPSEESKEIVKQALLDNIKRNGNKLQTGFLGTATIMQTLSDIGATDVAYQLLLQRGNPSWLYSIDQGATTIWERWNSYTKETGFGDVGMNSFNHYSYGAVAEWMYGYMAGVMYDFDQPGFKHIILQPTPDQVIKTVDCSYNSAYGTIVSNWSYENGNFLYDATVPANTTATVYLPVEDDSTVTVNGKAPEQLTTEADGIRYVETKDGRAVFEAVAGSYSFAATVTEYCFINLTNADTAIPCNISINGGEFQSMPSIIKTEAGQPITIKAVPVNDVDYLFADWTGDVASEDAEITLTPTADMNLTINFKWIGYDNLAQNKNVTSNSIYNSGATWQLSNLVDGVLNHLGGNNGYTSNSYNSPDVSNDPIWVTVDLGEVTSFNQVKLYPRTDTLTGEGTTLNFPVHYQINVSDDGTNFTTIYETKDQKAPLWEPAVILFDEMQSAKYVQIKVFTLGDRDVAGSDMYRFQLSEFGIYDTTPPAPPVDKTELNEVIAEAADYEGKEADYTADSWKVFSDALAEANRVADDETADQAAVNTAAQALRDAIDQLTPAPPKPPVDTNKTILNKVIEKAEALLDTDEF</sequence>
<dbReference type="SUPFAM" id="SSF49785">
    <property type="entry name" value="Galactose-binding domain-like"/>
    <property type="match status" value="1"/>
</dbReference>
<dbReference type="InterPro" id="IPR035396">
    <property type="entry name" value="Bac_rhamnosid6H"/>
</dbReference>
<dbReference type="Pfam" id="PF07554">
    <property type="entry name" value="FIVAR"/>
    <property type="match status" value="1"/>
</dbReference>
<keyword evidence="4" id="KW-0326">Glycosidase</keyword>
<dbReference type="PROSITE" id="PS50022">
    <property type="entry name" value="FA58C_3"/>
    <property type="match status" value="1"/>
</dbReference>
<proteinExistence type="predicted"/>
<dbReference type="Pfam" id="PF00754">
    <property type="entry name" value="F5_F8_type_C"/>
    <property type="match status" value="1"/>
</dbReference>
<dbReference type="Gene3D" id="1.50.10.10">
    <property type="match status" value="1"/>
</dbReference>
<dbReference type="SUPFAM" id="SSF48208">
    <property type="entry name" value="Six-hairpin glycosidases"/>
    <property type="match status" value="1"/>
</dbReference>
<dbReference type="Gene3D" id="1.20.1270.90">
    <property type="entry name" value="AF1782-like"/>
    <property type="match status" value="1"/>
</dbReference>
<dbReference type="EC" id="3.2.1.40" evidence="2"/>
<feature type="non-terminal residue" evidence="6">
    <location>
        <position position="1693"/>
    </location>
</feature>
<dbReference type="eggNOG" id="COG3325">
    <property type="taxonomic scope" value="Bacteria"/>
</dbReference>
<dbReference type="Gene3D" id="2.60.120.560">
    <property type="entry name" value="Exo-inulinase, domain 1"/>
    <property type="match status" value="1"/>
</dbReference>
<evidence type="ECO:0000313" key="6">
    <source>
        <dbReference type="EMBL" id="EEG28631.1"/>
    </source>
</evidence>
<dbReference type="InterPro" id="IPR008902">
    <property type="entry name" value="Rhamnosid_concanavalin"/>
</dbReference>
<evidence type="ECO:0000259" key="5">
    <source>
        <dbReference type="PROSITE" id="PS50022"/>
    </source>
</evidence>
<dbReference type="eggNOG" id="COG3408">
    <property type="taxonomic scope" value="Bacteria"/>
</dbReference>
<evidence type="ECO:0000256" key="1">
    <source>
        <dbReference type="ARBA" id="ARBA00001445"/>
    </source>
</evidence>
<dbReference type="InterPro" id="IPR013783">
    <property type="entry name" value="Ig-like_fold"/>
</dbReference>
<dbReference type="HOGENOM" id="CLU_002926_3_1_9"/>